<evidence type="ECO:0000256" key="8">
    <source>
        <dbReference type="ARBA" id="ARBA00022692"/>
    </source>
</evidence>
<dbReference type="GO" id="GO:0050839">
    <property type="term" value="F:cell adhesion molecule binding"/>
    <property type="evidence" value="ECO:0007669"/>
    <property type="project" value="TreeGrafter"/>
</dbReference>
<evidence type="ECO:0000256" key="2">
    <source>
        <dbReference type="ARBA" id="ARBA00004162"/>
    </source>
</evidence>
<evidence type="ECO:0000256" key="13">
    <source>
        <dbReference type="ARBA" id="ARBA00023180"/>
    </source>
</evidence>
<dbReference type="InterPro" id="IPR011042">
    <property type="entry name" value="6-blade_b-propeller_TolB-like"/>
</dbReference>
<feature type="disulfide bond" evidence="15">
    <location>
        <begin position="672"/>
        <end position="681"/>
    </location>
</feature>
<dbReference type="InterPro" id="IPR000742">
    <property type="entry name" value="EGF"/>
</dbReference>
<dbReference type="Ensembl" id="ENSSFOT00015054821.1">
    <property type="protein sequence ID" value="ENSSFOP00015057976.1"/>
    <property type="gene ID" value="ENSSFOG00015009122.2"/>
</dbReference>
<evidence type="ECO:0000256" key="16">
    <source>
        <dbReference type="SAM" id="Coils"/>
    </source>
</evidence>
<feature type="domain" description="EGF-like" evidence="19">
    <location>
        <begin position="649"/>
        <end position="682"/>
    </location>
</feature>
<name>A0A8C9TWU0_SCLFO</name>
<evidence type="ECO:0000256" key="6">
    <source>
        <dbReference type="ARBA" id="ARBA00022490"/>
    </source>
</evidence>
<dbReference type="NCBIfam" id="TIGR01643">
    <property type="entry name" value="YD_repeat_2x"/>
    <property type="match status" value="2"/>
</dbReference>
<dbReference type="Pfam" id="PF24329">
    <property type="entry name" value="FN-plug_TEN1-4"/>
    <property type="match status" value="1"/>
</dbReference>
<dbReference type="GO" id="GO:0042803">
    <property type="term" value="F:protein homodimerization activity"/>
    <property type="evidence" value="ECO:0007669"/>
    <property type="project" value="TreeGrafter"/>
</dbReference>
<dbReference type="Gene3D" id="2.120.10.30">
    <property type="entry name" value="TolB, C-terminal domain"/>
    <property type="match status" value="2"/>
</dbReference>
<keyword evidence="22" id="KW-1185">Reference proteome</keyword>
<reference evidence="21 22" key="1">
    <citation type="submission" date="2019-04" db="EMBL/GenBank/DDBJ databases">
        <authorList>
            <consortium name="Wellcome Sanger Institute Data Sharing"/>
        </authorList>
    </citation>
    <scope>NUCLEOTIDE SEQUENCE [LARGE SCALE GENOMIC DNA]</scope>
</reference>
<dbReference type="FunFam" id="2.120.10.30:FF:000005">
    <property type="entry name" value="Teneurin transmembrane protein 4"/>
    <property type="match status" value="1"/>
</dbReference>
<dbReference type="PROSITE" id="PS51361">
    <property type="entry name" value="TENEURIN_N"/>
    <property type="match status" value="1"/>
</dbReference>
<dbReference type="Gene3D" id="2.10.25.10">
    <property type="entry name" value="Laminin"/>
    <property type="match status" value="6"/>
</dbReference>
<dbReference type="GO" id="GO:0005737">
    <property type="term" value="C:cytoplasm"/>
    <property type="evidence" value="ECO:0007669"/>
    <property type="project" value="UniProtKB-SubCell"/>
</dbReference>
<dbReference type="PANTHER" id="PTHR11219:SF7">
    <property type="entry name" value="TENEURIN-1"/>
    <property type="match status" value="1"/>
</dbReference>
<organism evidence="21 22">
    <name type="scientific">Scleropages formosus</name>
    <name type="common">Asian bonytongue</name>
    <name type="synonym">Osteoglossum formosum</name>
    <dbReference type="NCBI Taxonomy" id="113540"/>
    <lineage>
        <taxon>Eukaryota</taxon>
        <taxon>Metazoa</taxon>
        <taxon>Chordata</taxon>
        <taxon>Craniata</taxon>
        <taxon>Vertebrata</taxon>
        <taxon>Euteleostomi</taxon>
        <taxon>Actinopterygii</taxon>
        <taxon>Neopterygii</taxon>
        <taxon>Teleostei</taxon>
        <taxon>Osteoglossocephala</taxon>
        <taxon>Osteoglossomorpha</taxon>
        <taxon>Osteoglossiformes</taxon>
        <taxon>Osteoglossidae</taxon>
        <taxon>Scleropages</taxon>
    </lineage>
</organism>
<evidence type="ECO:0000313" key="21">
    <source>
        <dbReference type="Ensembl" id="ENSSFOP00015057976.1"/>
    </source>
</evidence>
<feature type="coiled-coil region" evidence="16">
    <location>
        <begin position="1758"/>
        <end position="1785"/>
    </location>
</feature>
<keyword evidence="8 18" id="KW-0812">Transmembrane</keyword>
<dbReference type="InterPro" id="IPR028916">
    <property type="entry name" value="Tox-GHH_dom"/>
</dbReference>
<feature type="domain" description="Teneurin N-terminal" evidence="20">
    <location>
        <begin position="1"/>
        <end position="313"/>
    </location>
</feature>
<dbReference type="SMART" id="SM00181">
    <property type="entry name" value="EGF"/>
    <property type="match status" value="8"/>
</dbReference>
<dbReference type="Pfam" id="PF25021">
    <property type="entry name" value="TEN_NHL"/>
    <property type="match status" value="1"/>
</dbReference>
<feature type="disulfide bond" evidence="15">
    <location>
        <begin position="605"/>
        <end position="614"/>
    </location>
</feature>
<feature type="domain" description="EGF-like" evidence="19">
    <location>
        <begin position="583"/>
        <end position="615"/>
    </location>
</feature>
<evidence type="ECO:0000256" key="12">
    <source>
        <dbReference type="ARBA" id="ARBA00023157"/>
    </source>
</evidence>
<dbReference type="Pfam" id="PF25023">
    <property type="entry name" value="TEN_YD-shell"/>
    <property type="match status" value="1"/>
</dbReference>
<reference evidence="21" key="2">
    <citation type="submission" date="2025-08" db="UniProtKB">
        <authorList>
            <consortium name="Ensembl"/>
        </authorList>
    </citation>
    <scope>IDENTIFICATION</scope>
</reference>
<evidence type="ECO:0000256" key="5">
    <source>
        <dbReference type="ARBA" id="ARBA00022475"/>
    </source>
</evidence>
<evidence type="ECO:0000256" key="7">
    <source>
        <dbReference type="ARBA" id="ARBA00022536"/>
    </source>
</evidence>
<dbReference type="FunFam" id="2.120.10.30:FF:000006">
    <property type="entry name" value="Teneurin transmembrane protein 4"/>
    <property type="match status" value="1"/>
</dbReference>
<accession>A0A8C9TWU0</accession>
<dbReference type="SUPFAM" id="SSF82171">
    <property type="entry name" value="DPP6 N-terminal domain-like"/>
    <property type="match status" value="1"/>
</dbReference>
<evidence type="ECO:0000256" key="10">
    <source>
        <dbReference type="ARBA" id="ARBA00022989"/>
    </source>
</evidence>
<dbReference type="InterPro" id="IPR057627">
    <property type="entry name" value="FN-plug_TEN1-4"/>
</dbReference>
<sequence length="2716" mass="301672">MEQMDCKPYQPLSKARHEMELAYTSSSDESEDGRNPRKSCTSRETLPDYGPELRLNYHSHSKKRKATNEPTQELEFCDSSQMMCPSYDVELRSGPQQDYPLGIGSDTETEAGPSPDHALRLWMQEIKSEHSSCLSSRANSVLSLTDTEQERKSDGENGKRTLPMVSLWASFPSAFADLPDSPRGQFTFRPLPPPPPPPHACTCARPAPHAPPESLQRNTMPARSQAADVGGLQADGSQLHSNWALNSNIPLETRHFLFKHGSGSSALFSATTQNYPLTSNTVYSPPPRPLPRNTFSRPAFTFSKPYRCCNWKCTALSATAVTVTLALLLVYVIAVHLFGLNWHLQPVDRQLYENGVSKLDKDLDGVDASFPPIDVSLEKDVFLRGKVIDRGEVDIGTQVMQTIPPGLFWRFHITIHHPEYVKFNISLARDALLGIYGRRNIPPTHTQFDFVKLLDGKQLIKQDARPAEDSGSAPRNLMLNTLQETGFIEYMDPGTWYLAFYNDGKKVEQVFVLSTAIETMDGCATNCNGNGECVSGHCHCFPGFLGPDCGKDACPVLCSGNGDYEKGRCVCRPGWKGPECDVQEDQCLDPTCSNHGTCVQGICVCVPAYKGNNCEQVDCLDPQCAGHGVCVKGECLCSPGWGGDSCETRLPTCQDQCSGHGTYLQDVGMCSCEPNWTGADCSAELCPVPCGSRGVCIDGRCQCEDGWEGPGCELRACHPQCEEHGQCRNGRCECHPGWEGEHCNIDGCPGLCNGNGRCTLEQSGWHCACQSGWSGPGCNVVMEMECDDSVDNDGDGLTDCVDPDCCRQESCQSGPLCQGSPNPMDIIQQNQTPFAPSAPRLFFDRVRFLVGKSSTHVFPGDIPFDSSRAAVIRGQVFSVDGSPLVGVNVSFLQHAEYGFTVSRQDGSFDLVAAGGISVTLVFQRAPFLTKRYTVWLPWNQFMVLDKVTLDRVESSAPVCDIKSFVIPYPIVLPAPLTRFASTCGERGPAIPELQAVQEEIAIPGSFMKLSYLSTRAPGYKSLLRVILTHSVIPVGLTKVHLSASVEGRLFQKWFPAAPNLVYVLAWNKTDIYGQKVPGLAETIVSIGYEYESCPDFIIWEKRTALVQGFEMIPSNLGGWSLDKHHTLNLQSGILHKGNGENVFLSQQPPVITTVMGNGNMRTIPCPSCNGPALGSKLFAPVAIACGSDGSIYVGDFNFIRRILPNGYAISILEMRNRDIRHSTSPAHKYYLAMDPMREVLYLSDTSSRKVYRLRTLTEPKELAKNVEVVAGTGEQCTPFDQSHCGDGGKASEASLSNPRGIAVDKQGFVYFVDGTLIRKINDKGMIMTVIGSNGLTSTQPLSCDARMDISQVRLEWPTDLAINPMDNSLYILDNNIVIQVSESNQVRIVAGRPIHCQVPGIDHYLLSKAAAHSALESAKAIAVSHHGILYIAETDERKVNRIQQVTTNGEISIIAGAPTECDCKIDPNCDCFSGDGGYARDGKLKAPSSLAVAPNGTLYIADLGNIRIRAVNRNRPYPSADGMYEIASAVDQELYVFSTNGTHLHTRSLITGDYIYNFTYSAEGDVSTVVGANGNSIHVRRDANGAPLWLVVPGGQVYWLTISNSGALKRVSALAHDLAQITYHGNTGLLATKSDENGWTTVLEYNSEGHLINITFPTGEVSSFSGNMEKSVKVEVDTSQQDNFITATNFSSTSTIYTLRQDHAQNTYRVSADGSLSVTFASGMEVTLITEPQLSASTITPTVGRCNITLPGEHGPSLIEWRQRREQAKGNITTYERRLRAHNRNLLSIDFDRATRVGKIYDDHRKFTLRILYDPWGRPIVWSPSSKYNEVHVAYSPAGLVTSIQRGNWSMRLEYENGRVVSRTWANGRIWSYTFLDKSIMLLLHSQRRYIFEYDQTDRLLSVTMPSMVRHSLQTMLSVGYYRNIYSPPDGSAAAVIQDHTRDGRLLQTLHLGTGRRILYRYTKQSRLSEILYDTTLVTFTYDEASGVVKTIHLMHEGFICTIRYRQTGPLVGRQIFRFSEEGLVNARFDYSYNNFRVTSMQAMINETPLPIDLYRYVDVSGRIEQFGKFSVINYDLNQVITTHVMKHTKIFNANGQVIEVQYEILKSIAYWMTVQYDNMGRTTICDIRIGVDNNITRYSYEYDADGQLQTVSVNDRPQWRYSYDLNGNINLLSHGNSARLTPLRYDLRDRITRLGEIQYKMDDDGFLRLRGTIVFEYNSNGLLARAYDKVSEKSVQYRYDGLGRRVASKGNAGQHLQFFYADLSNPTRVTHMYNHSSLEITSLYYDLQGHLIAMELSSGEEYYVACDNSGTPLAVFSNRGQIIKEILYTPYGDVYQDSNPSFQMVIGFHGGLYDPLTKLIHLGRRDYDVVAGRWTTPNYDLWSELSTNPKPFNMYSFKNNYPLGYLQDVVQFTTDIGSWLQLFGFQLHNVVPGFPKPDVESTEQTYELMKTQTKTQDWDPSKAVLGIQCELQKHLRNFISLDRLPMSHSSSLLGGCQGSRPCFSGISSIFGKGVKFAIKEGIVTTDIIGVASEDSRRIAAILNNAIHLDGLHFTVEGRDTHYFVKSGPLEGDLAVMADSSGGGGRILENGVNVTVSQMTSVVGGRTRRFADIQLQHGGLCFNIRYGATAEEERAHVLEMARQRALKRAWAREQKRAQEGEEGLRLWTEGERQQLLSTGRVSGYDGYFVLSVEQYLELADSANNVHFMRQSEIGRR</sequence>
<protein>
    <submittedName>
        <fullName evidence="21">Teneurin transmembrane protein 1</fullName>
    </submittedName>
</protein>
<reference evidence="21" key="3">
    <citation type="submission" date="2025-09" db="UniProtKB">
        <authorList>
            <consortium name="Ensembl"/>
        </authorList>
    </citation>
    <scope>IDENTIFICATION</scope>
</reference>
<dbReference type="OrthoDB" id="442731at2759"/>
<evidence type="ECO:0000259" key="20">
    <source>
        <dbReference type="PROSITE" id="PS51361"/>
    </source>
</evidence>
<evidence type="ECO:0000256" key="17">
    <source>
        <dbReference type="SAM" id="MobiDB-lite"/>
    </source>
</evidence>
<keyword evidence="16" id="KW-0175">Coiled coil</keyword>
<evidence type="ECO:0000313" key="22">
    <source>
        <dbReference type="Proteomes" id="UP000694397"/>
    </source>
</evidence>
<dbReference type="SUPFAM" id="SSF57196">
    <property type="entry name" value="EGF/Laminin"/>
    <property type="match status" value="1"/>
</dbReference>
<dbReference type="SUPFAM" id="SSF49464">
    <property type="entry name" value="Carboxypeptidase regulatory domain-like"/>
    <property type="match status" value="1"/>
</dbReference>
<dbReference type="Proteomes" id="UP000694397">
    <property type="component" value="Chromosome 14"/>
</dbReference>
<dbReference type="InterPro" id="IPR009471">
    <property type="entry name" value="Ten_N"/>
</dbReference>
<dbReference type="GO" id="GO:0005886">
    <property type="term" value="C:plasma membrane"/>
    <property type="evidence" value="ECO:0007669"/>
    <property type="project" value="UniProtKB-SubCell"/>
</dbReference>
<feature type="region of interest" description="Disordered" evidence="17">
    <location>
        <begin position="90"/>
        <end position="115"/>
    </location>
</feature>
<dbReference type="Pfam" id="PF25020">
    <property type="entry name" value="TTR_TEN1-4"/>
    <property type="match status" value="1"/>
</dbReference>
<dbReference type="PROSITE" id="PS01186">
    <property type="entry name" value="EGF_2"/>
    <property type="match status" value="2"/>
</dbReference>
<evidence type="ECO:0000256" key="11">
    <source>
        <dbReference type="ARBA" id="ARBA00023136"/>
    </source>
</evidence>
<feature type="domain" description="EGF-like" evidence="19">
    <location>
        <begin position="744"/>
        <end position="779"/>
    </location>
</feature>
<evidence type="ECO:0000259" key="19">
    <source>
        <dbReference type="PROSITE" id="PS50026"/>
    </source>
</evidence>
<keyword evidence="5" id="KW-1003">Cell membrane</keyword>
<dbReference type="InterPro" id="IPR008969">
    <property type="entry name" value="CarboxyPept-like_regulatory"/>
</dbReference>
<feature type="disulfide bond" evidence="15">
    <location>
        <begin position="769"/>
        <end position="778"/>
    </location>
</feature>
<dbReference type="FunFam" id="2.10.25.10:FF:000013">
    <property type="entry name" value="Teneurin transmembrane protein 4"/>
    <property type="match status" value="1"/>
</dbReference>
<dbReference type="FunFam" id="2.10.25.10:FF:000016">
    <property type="entry name" value="Teneurin transmembrane protein 2"/>
    <property type="match status" value="1"/>
</dbReference>
<feature type="disulfide bond" evidence="15">
    <location>
        <begin position="571"/>
        <end position="580"/>
    </location>
</feature>
<dbReference type="SUPFAM" id="SSF101898">
    <property type="entry name" value="NHL repeat"/>
    <property type="match status" value="1"/>
</dbReference>
<dbReference type="GO" id="GO:0007157">
    <property type="term" value="P:heterophilic cell-cell adhesion via plasma membrane cell adhesion molecules"/>
    <property type="evidence" value="ECO:0007669"/>
    <property type="project" value="TreeGrafter"/>
</dbReference>
<dbReference type="InterPro" id="IPR056820">
    <property type="entry name" value="TEN_TTR-like"/>
</dbReference>
<keyword evidence="9" id="KW-0677">Repeat</keyword>
<comment type="subcellular location">
    <subcellularLocation>
        <location evidence="2">Cell membrane</location>
        <topology evidence="2">Single-pass membrane protein</topology>
    </subcellularLocation>
    <subcellularLocation>
        <location evidence="3">Cytoplasm</location>
    </subcellularLocation>
    <subcellularLocation>
        <location evidence="1">Nucleus</location>
    </subcellularLocation>
</comment>
<feature type="region of interest" description="Disordered" evidence="17">
    <location>
        <begin position="1"/>
        <end position="77"/>
    </location>
</feature>
<feature type="disulfide bond" evidence="15">
    <location>
        <begin position="748"/>
        <end position="758"/>
    </location>
</feature>
<dbReference type="InterPro" id="IPR056823">
    <property type="entry name" value="TEN-like_YD-shell"/>
</dbReference>
<dbReference type="GeneTree" id="ENSGT01030000234566"/>
<dbReference type="GO" id="GO:0007165">
    <property type="term" value="P:signal transduction"/>
    <property type="evidence" value="ECO:0007669"/>
    <property type="project" value="InterPro"/>
</dbReference>
<feature type="transmembrane region" description="Helical" evidence="18">
    <location>
        <begin position="313"/>
        <end position="339"/>
    </location>
</feature>
<dbReference type="InterPro" id="IPR056822">
    <property type="entry name" value="TEN_NHL"/>
</dbReference>
<evidence type="ECO:0000256" key="18">
    <source>
        <dbReference type="SAM" id="Phobius"/>
    </source>
</evidence>
<keyword evidence="6" id="KW-0963">Cytoplasm</keyword>
<comment type="caution">
    <text evidence="15">Lacks conserved residue(s) required for the propagation of feature annotation.</text>
</comment>
<dbReference type="FunFam" id="2.10.25.10:FF:000021">
    <property type="entry name" value="Teneurin transmembrane protein 2"/>
    <property type="match status" value="3"/>
</dbReference>
<evidence type="ECO:0000256" key="15">
    <source>
        <dbReference type="PROSITE-ProRule" id="PRU00076"/>
    </source>
</evidence>
<dbReference type="Pfam" id="PF25024">
    <property type="entry name" value="EGF_TEN"/>
    <property type="match status" value="1"/>
</dbReference>
<dbReference type="CDD" id="cd00054">
    <property type="entry name" value="EGF_CA"/>
    <property type="match status" value="3"/>
</dbReference>
<dbReference type="GO" id="GO:0043005">
    <property type="term" value="C:neuron projection"/>
    <property type="evidence" value="ECO:0007669"/>
    <property type="project" value="TreeGrafter"/>
</dbReference>
<evidence type="ECO:0000256" key="3">
    <source>
        <dbReference type="ARBA" id="ARBA00004496"/>
    </source>
</evidence>
<comment type="similarity">
    <text evidence="4">Belongs to the tenascin family. Teneurin subfamily.</text>
</comment>
<dbReference type="GO" id="GO:0046982">
    <property type="term" value="F:protein heterodimerization activity"/>
    <property type="evidence" value="ECO:0007669"/>
    <property type="project" value="TreeGrafter"/>
</dbReference>
<keyword evidence="11 18" id="KW-0472">Membrane</keyword>
<dbReference type="PROSITE" id="PS00022">
    <property type="entry name" value="EGF_1"/>
    <property type="match status" value="4"/>
</dbReference>
<keyword evidence="14" id="KW-0539">Nucleus</keyword>
<keyword evidence="12 15" id="KW-1015">Disulfide bond</keyword>
<dbReference type="Gene3D" id="2.180.10.10">
    <property type="entry name" value="RHS repeat-associated core"/>
    <property type="match status" value="1"/>
</dbReference>
<evidence type="ECO:0000256" key="1">
    <source>
        <dbReference type="ARBA" id="ARBA00004123"/>
    </source>
</evidence>
<dbReference type="GO" id="GO:0048666">
    <property type="term" value="P:neuron development"/>
    <property type="evidence" value="ECO:0007669"/>
    <property type="project" value="TreeGrafter"/>
</dbReference>
<dbReference type="InterPro" id="IPR006530">
    <property type="entry name" value="YD"/>
</dbReference>
<dbReference type="FunFam" id="2.180.10.10:FF:000019">
    <property type="entry name" value="Teneurin transmembrane protein 1"/>
    <property type="match status" value="1"/>
</dbReference>
<dbReference type="Pfam" id="PF23538">
    <property type="entry name" value="Teneurin_ABD"/>
    <property type="match status" value="1"/>
</dbReference>
<dbReference type="PROSITE" id="PS50026">
    <property type="entry name" value="EGF_3"/>
    <property type="match status" value="4"/>
</dbReference>
<keyword evidence="13" id="KW-0325">Glycoprotein</keyword>
<dbReference type="Pfam" id="PF06484">
    <property type="entry name" value="Ten_N"/>
    <property type="match status" value="2"/>
</dbReference>
<dbReference type="InterPro" id="IPR057629">
    <property type="entry name" value="Teneurin1-4_GBD"/>
</dbReference>
<proteinExistence type="inferred from homology"/>
<feature type="domain" description="EGF-like" evidence="19">
    <location>
        <begin position="545"/>
        <end position="581"/>
    </location>
</feature>
<gene>
    <name evidence="21" type="primary">tenm1</name>
</gene>
<keyword evidence="7 15" id="KW-0245">EGF-like domain</keyword>
<dbReference type="Pfam" id="PF23093">
    <property type="entry name" value="GBD_Tenm3"/>
    <property type="match status" value="1"/>
</dbReference>
<dbReference type="GO" id="GO:0005634">
    <property type="term" value="C:nucleus"/>
    <property type="evidence" value="ECO:0007669"/>
    <property type="project" value="UniProtKB-SubCell"/>
</dbReference>
<dbReference type="InterPro" id="IPR051216">
    <property type="entry name" value="Teneurin"/>
</dbReference>
<evidence type="ECO:0000256" key="14">
    <source>
        <dbReference type="ARBA" id="ARBA00023242"/>
    </source>
</evidence>
<keyword evidence="10 18" id="KW-1133">Transmembrane helix</keyword>
<evidence type="ECO:0000256" key="4">
    <source>
        <dbReference type="ARBA" id="ARBA00009385"/>
    </source>
</evidence>
<dbReference type="Pfam" id="PF15636">
    <property type="entry name" value="Tox-GHH"/>
    <property type="match status" value="1"/>
</dbReference>
<dbReference type="Gene3D" id="2.60.120.260">
    <property type="entry name" value="Galactose-binding domain-like"/>
    <property type="match status" value="1"/>
</dbReference>
<dbReference type="PANTHER" id="PTHR11219">
    <property type="entry name" value="TENEURIN AND N-ACETYLGLUCOSAMINE-1-PHOSPHODIESTER ALPHA-N-ACETYLGLUCOSAMINIDASE"/>
    <property type="match status" value="1"/>
</dbReference>
<evidence type="ECO:0000256" key="9">
    <source>
        <dbReference type="ARBA" id="ARBA00022737"/>
    </source>
</evidence>